<dbReference type="Pfam" id="PF21307">
    <property type="entry name" value="Glyco_hydro_95_C"/>
    <property type="match status" value="1"/>
</dbReference>
<evidence type="ECO:0000259" key="2">
    <source>
        <dbReference type="Pfam" id="PF14498"/>
    </source>
</evidence>
<dbReference type="EMBL" id="RWGY01000011">
    <property type="protein sequence ID" value="TVU30684.1"/>
    <property type="molecule type" value="Genomic_DNA"/>
</dbReference>
<dbReference type="InterPro" id="IPR027414">
    <property type="entry name" value="GH95_N_dom"/>
</dbReference>
<feature type="domain" description="Glycosyl hydrolase family 95 N-terminal" evidence="2">
    <location>
        <begin position="811"/>
        <end position="1054"/>
    </location>
</feature>
<feature type="domain" description="Glycosyl hydrolase family 95 catalytic" evidence="4">
    <location>
        <begin position="360"/>
        <end position="683"/>
    </location>
</feature>
<name>A0A5J9V595_9POAL</name>
<organism evidence="5 6">
    <name type="scientific">Eragrostis curvula</name>
    <name type="common">weeping love grass</name>
    <dbReference type="NCBI Taxonomy" id="38414"/>
    <lineage>
        <taxon>Eukaryota</taxon>
        <taxon>Viridiplantae</taxon>
        <taxon>Streptophyta</taxon>
        <taxon>Embryophyta</taxon>
        <taxon>Tracheophyta</taxon>
        <taxon>Spermatophyta</taxon>
        <taxon>Magnoliopsida</taxon>
        <taxon>Liliopsida</taxon>
        <taxon>Poales</taxon>
        <taxon>Poaceae</taxon>
        <taxon>PACMAD clade</taxon>
        <taxon>Chloridoideae</taxon>
        <taxon>Eragrostideae</taxon>
        <taxon>Eragrostidinae</taxon>
        <taxon>Eragrostis</taxon>
    </lineage>
</organism>
<keyword evidence="6" id="KW-1185">Reference proteome</keyword>
<sequence length="1416" mass="155625">MDLGSMLARRPWKEEERPLKVVFASPAEHFTDAAPIGNGSLGAMVWGGVASEKLQLNHDTLWTGVPGDYTDTKVPAAAALTLVRKLVDDGRFLEATAAASALCGGPNEVYQPLGDINLEFVTSNQEFSSYKRELDLNTATVCITYNLGEVEYTREHFCSNPNQLIGTKISANKSGRVSFTLSFNSQLNHNVHVVNANEMIMEGTCPERRPMPEKMGINDGTGIKFAAVLSLQMGGIGAKAAVLNDQKLRIDNADWVVLLVTASSSFDGPFMNPSDSKVDPVSAARRTLKTSTNVTFSQLKAAHMKDYQDLFHRVTLKLSQSSTYEKTSLKEGEAIKTTAERVDSFRSDEDPSLVELAAPTLNINLQMNYWPTLSCNLSECHEPLFDFMASLAANGSKTAKINYRASGWVTHHKSDIWAKSSASPGNPQWAVWPMGGAWLCTHLWEHYQHSLDKEFLGNAYPLLEGCALFLVDWLIEGPRGYLETNPSTSPEHSFIAPGTDGQVASVSYSTTMDISIIREIFLAIISSAEVLGKSDTSLVVRIKEALPKLPPIMIAKDRTIMEWAQDFEDPDIHHRHQSHLFGLYPGHTITMEKDPEVSEAAANSLHKRGEDGPGWSLTWKMALWARLTNSENAYRLILKLINLVPPGEKFGVNGGLYSNLWTAHPPFQIDANFGFTAAIAEMLLQSTLTDLYLLPALPLNKWPRGFVKGLRARGDVSVDICWDEGELQEALLCLGRANLVLKLHYGIQVTTFSFSSGKAYKFNGHLHPHSPNSPSPSHPDDPSMDGDDGDWVWVRRPSEAEAEQRPLKVVFASPAEHFSDAAPIGNGSLGAMVWGGVASEKLQLNHDSLWTGVPGSYTNSDAPKALAVVRELVDEGQFVDATKAASGLFGGPTELYQPLGDISLVFDESSQEYTSYKRELDLRIATVCVTYNIGEVRYTREHFCSYPHQTIVSKISASKPGHVSFTLSLNSQLNHNIRVINANEIILEGSCPRLRPNLQHDDANIAGGLKFAAALSLQMGGATARTTILSNKKLRIDNADWVLFLVTASSSFDGPFVSPLDSKLDPEAAALRTLSVIKNATFSKLKASHLKDYQGLFNRVSLQLPQASTTEKANLGEAGAAIRTTADRIKTFGTDEDPSLVELLFQYGRYLLISSSRPGTQVSNLQGIRNQDLKPTWEAAPHLNINLQMNYWLALPCNLSECQEPLFDFIASLAVNGSETAKVNYQANGWVAHHDTDIWAKSSAYYEDAVYAVWPMGGAWLCTHLWEHYQYTLDKKFLKNTAYPLIEGCALFLGSRGYLETNPSTSPEHYFIAPGTDGQLASLSYSTTMDISIIRDVFVAAISSCEILGKSDTTLVKRMKEASSRLPPITISKDGTIMEWRASDADGISPANGAFPSASIIVGARWRGRVICRTWH</sequence>
<dbReference type="Gramene" id="TVU30684">
    <property type="protein sequence ID" value="TVU30684"/>
    <property type="gene ID" value="EJB05_22318"/>
</dbReference>
<evidence type="ECO:0000313" key="6">
    <source>
        <dbReference type="Proteomes" id="UP000324897"/>
    </source>
</evidence>
<dbReference type="InterPro" id="IPR012341">
    <property type="entry name" value="6hp_glycosidase-like_sf"/>
</dbReference>
<dbReference type="Proteomes" id="UP000324897">
    <property type="component" value="Chromosome 1"/>
</dbReference>
<dbReference type="InterPro" id="IPR049053">
    <property type="entry name" value="AFCA-like_C"/>
</dbReference>
<dbReference type="GO" id="GO:0004560">
    <property type="term" value="F:alpha-L-fucosidase activity"/>
    <property type="evidence" value="ECO:0007669"/>
    <property type="project" value="TreeGrafter"/>
</dbReference>
<proteinExistence type="predicted"/>
<dbReference type="PANTHER" id="PTHR31084:SF14">
    <property type="entry name" value="SECRETED PROTEIN, PUTATIVE, EXPRESSED-RELATED"/>
    <property type="match status" value="1"/>
</dbReference>
<reference evidence="5 6" key="1">
    <citation type="journal article" date="2019" name="Sci. Rep.">
        <title>A high-quality genome of Eragrostis curvula grass provides insights into Poaceae evolution and supports new strategies to enhance forage quality.</title>
        <authorList>
            <person name="Carballo J."/>
            <person name="Santos B.A.C.M."/>
            <person name="Zappacosta D."/>
            <person name="Garbus I."/>
            <person name="Selva J.P."/>
            <person name="Gallo C.A."/>
            <person name="Diaz A."/>
            <person name="Albertini E."/>
            <person name="Caccamo M."/>
            <person name="Echenique V."/>
        </authorList>
    </citation>
    <scope>NUCLEOTIDE SEQUENCE [LARGE SCALE GENOMIC DNA]</scope>
    <source>
        <strain evidence="6">cv. Victoria</strain>
        <tissue evidence="5">Leaf</tissue>
    </source>
</reference>
<feature type="domain" description="Glycosyl hydrolase family 95 N-terminal" evidence="2">
    <location>
        <begin position="23"/>
        <end position="268"/>
    </location>
</feature>
<feature type="domain" description="Alpha fucosidase A-like C-terminal" evidence="3">
    <location>
        <begin position="685"/>
        <end position="734"/>
    </location>
</feature>
<evidence type="ECO:0000256" key="1">
    <source>
        <dbReference type="SAM" id="MobiDB-lite"/>
    </source>
</evidence>
<dbReference type="Gene3D" id="1.50.10.10">
    <property type="match status" value="1"/>
</dbReference>
<dbReference type="Pfam" id="PF14498">
    <property type="entry name" value="Glyco_hyd_65N_2"/>
    <property type="match status" value="2"/>
</dbReference>
<dbReference type="InterPro" id="IPR008928">
    <property type="entry name" value="6-hairpin_glycosidase_sf"/>
</dbReference>
<dbReference type="InterPro" id="IPR054363">
    <property type="entry name" value="GH95_cat"/>
</dbReference>
<accession>A0A5J9V595</accession>
<dbReference type="PANTHER" id="PTHR31084">
    <property type="entry name" value="ALPHA-L-FUCOSIDASE 2"/>
    <property type="match status" value="1"/>
</dbReference>
<gene>
    <name evidence="5" type="ORF">EJB05_22318</name>
</gene>
<feature type="domain" description="Glycosyl hydrolase family 95 catalytic" evidence="4">
    <location>
        <begin position="1082"/>
        <end position="1384"/>
    </location>
</feature>
<feature type="region of interest" description="Disordered" evidence="1">
    <location>
        <begin position="765"/>
        <end position="791"/>
    </location>
</feature>
<dbReference type="GO" id="GO:0005975">
    <property type="term" value="P:carbohydrate metabolic process"/>
    <property type="evidence" value="ECO:0007669"/>
    <property type="project" value="InterPro"/>
</dbReference>
<dbReference type="OrthoDB" id="2848340at2759"/>
<evidence type="ECO:0000259" key="3">
    <source>
        <dbReference type="Pfam" id="PF21307"/>
    </source>
</evidence>
<dbReference type="SUPFAM" id="SSF48208">
    <property type="entry name" value="Six-hairpin glycosidases"/>
    <property type="match status" value="2"/>
</dbReference>
<dbReference type="Pfam" id="PF22124">
    <property type="entry name" value="Glyco_hydro_95_cat"/>
    <property type="match status" value="2"/>
</dbReference>
<evidence type="ECO:0000259" key="4">
    <source>
        <dbReference type="Pfam" id="PF22124"/>
    </source>
</evidence>
<evidence type="ECO:0000313" key="5">
    <source>
        <dbReference type="EMBL" id="TVU30684.1"/>
    </source>
</evidence>
<protein>
    <recommendedName>
        <fullName evidence="7">Glycosyl hydrolase family 95 N-terminal domain-containing protein</fullName>
    </recommendedName>
</protein>
<dbReference type="Gene3D" id="2.70.98.50">
    <property type="entry name" value="putative glycoside hydrolase family protein from bacillus halodurans"/>
    <property type="match status" value="2"/>
</dbReference>
<evidence type="ECO:0008006" key="7">
    <source>
        <dbReference type="Google" id="ProtNLM"/>
    </source>
</evidence>
<comment type="caution">
    <text evidence="5">The sequence shown here is derived from an EMBL/GenBank/DDBJ whole genome shotgun (WGS) entry which is preliminary data.</text>
</comment>